<dbReference type="SUPFAM" id="SSF56112">
    <property type="entry name" value="Protein kinase-like (PK-like)"/>
    <property type="match status" value="1"/>
</dbReference>
<dbReference type="AlphaFoldDB" id="A0A0W4ZC74"/>
<dbReference type="GO" id="GO:0043332">
    <property type="term" value="C:mating projection tip"/>
    <property type="evidence" value="ECO:0007669"/>
    <property type="project" value="EnsemblFungi"/>
</dbReference>
<evidence type="ECO:0000256" key="10">
    <source>
        <dbReference type="ARBA" id="ARBA00049299"/>
    </source>
</evidence>
<dbReference type="PANTHER" id="PTHR47448">
    <property type="entry name" value="DUAL SPECIFICITY MITOGEN-ACTIVATED PROTEIN KINASE KINASE DSOR1-LIKE PROTEIN"/>
    <property type="match status" value="1"/>
</dbReference>
<evidence type="ECO:0000256" key="4">
    <source>
        <dbReference type="ARBA" id="ARBA00022741"/>
    </source>
</evidence>
<evidence type="ECO:0000256" key="9">
    <source>
        <dbReference type="ARBA" id="ARBA00049014"/>
    </source>
</evidence>
<dbReference type="PANTHER" id="PTHR47448:SF1">
    <property type="entry name" value="SERINE_THREONINE-PROTEIN KINASE STE7 HOMOLOG"/>
    <property type="match status" value="1"/>
</dbReference>
<dbReference type="GO" id="GO:0000196">
    <property type="term" value="P:cell integrity MAPK cascade"/>
    <property type="evidence" value="ECO:0007669"/>
    <property type="project" value="EnsemblFungi"/>
</dbReference>
<reference evidence="16" key="1">
    <citation type="journal article" date="2016" name="Nat. Commun.">
        <title>Genome analysis of three Pneumocystis species reveals adaptation mechanisms to life exclusively in mammalian hosts.</title>
        <authorList>
            <person name="Ma L."/>
            <person name="Chen Z."/>
            <person name="Huang D.W."/>
            <person name="Kutty G."/>
            <person name="Ishihara M."/>
            <person name="Wang H."/>
            <person name="Abouelleil A."/>
            <person name="Bishop L."/>
            <person name="Davey E."/>
            <person name="Deng R."/>
            <person name="Deng X."/>
            <person name="Fan L."/>
            <person name="Fantoni G."/>
            <person name="Fitzgerald M."/>
            <person name="Gogineni E."/>
            <person name="Goldberg J.M."/>
            <person name="Handley G."/>
            <person name="Hu X."/>
            <person name="Huber C."/>
            <person name="Jiao X."/>
            <person name="Jones K."/>
            <person name="Levin J.Z."/>
            <person name="Liu Y."/>
            <person name="Macdonald P."/>
            <person name="Melnikov A."/>
            <person name="Raley C."/>
            <person name="Sassi M."/>
            <person name="Sherman B.T."/>
            <person name="Song X."/>
            <person name="Sykes S."/>
            <person name="Tran B."/>
            <person name="Walsh L."/>
            <person name="Xia Y."/>
            <person name="Yang J."/>
            <person name="Young S."/>
            <person name="Zeng Q."/>
            <person name="Zheng X."/>
            <person name="Stephens R."/>
            <person name="Nusbaum C."/>
            <person name="Birren B.W."/>
            <person name="Azadi P."/>
            <person name="Lempicki R.A."/>
            <person name="Cuomo C.A."/>
            <person name="Kovacs J.A."/>
        </authorList>
    </citation>
    <scope>NUCLEOTIDE SEQUENCE [LARGE SCALE GENOMIC DNA]</scope>
    <source>
        <strain evidence="16">B80</strain>
    </source>
</reference>
<dbReference type="InterPro" id="IPR011009">
    <property type="entry name" value="Kinase-like_dom_sf"/>
</dbReference>
<dbReference type="InterPro" id="IPR000719">
    <property type="entry name" value="Prot_kinase_dom"/>
</dbReference>
<dbReference type="GO" id="GO:0034307">
    <property type="term" value="P:regulation of ascospore formation"/>
    <property type="evidence" value="ECO:0007669"/>
    <property type="project" value="EnsemblFungi"/>
</dbReference>
<dbReference type="FunFam" id="3.30.200.20:FF:000040">
    <property type="entry name" value="Dual specificity mitogen-activated protein kinase kinase"/>
    <property type="match status" value="1"/>
</dbReference>
<evidence type="ECO:0000256" key="3">
    <source>
        <dbReference type="ARBA" id="ARBA00022679"/>
    </source>
</evidence>
<keyword evidence="16" id="KW-1185">Reference proteome</keyword>
<keyword evidence="6 12" id="KW-0067">ATP-binding</keyword>
<evidence type="ECO:0000256" key="11">
    <source>
        <dbReference type="ARBA" id="ARBA00051693"/>
    </source>
</evidence>
<keyword evidence="5" id="KW-0418">Kinase</keyword>
<dbReference type="VEuPathDB" id="FungiDB:T552_03147"/>
<evidence type="ECO:0000256" key="13">
    <source>
        <dbReference type="RuleBase" id="RU000304"/>
    </source>
</evidence>
<name>A0A0W4ZC74_PNEC8</name>
<dbReference type="GO" id="GO:0001403">
    <property type="term" value="P:invasive growth in response to glucose limitation"/>
    <property type="evidence" value="ECO:0007669"/>
    <property type="project" value="EnsemblFungi"/>
</dbReference>
<dbReference type="GO" id="GO:0071507">
    <property type="term" value="P:pheromone response MAPK cascade"/>
    <property type="evidence" value="ECO:0007669"/>
    <property type="project" value="EnsemblFungi"/>
</dbReference>
<dbReference type="GO" id="GO:0032153">
    <property type="term" value="C:cell division site"/>
    <property type="evidence" value="ECO:0007669"/>
    <property type="project" value="EnsemblFungi"/>
</dbReference>
<evidence type="ECO:0000313" key="16">
    <source>
        <dbReference type="Proteomes" id="UP000054454"/>
    </source>
</evidence>
<evidence type="ECO:0000256" key="12">
    <source>
        <dbReference type="PROSITE-ProRule" id="PRU10141"/>
    </source>
</evidence>
<dbReference type="FunFam" id="1.10.510.10:FF:000921">
    <property type="entry name" value="Serine/threonine-protein kinase STE7"/>
    <property type="match status" value="1"/>
</dbReference>
<keyword evidence="2" id="KW-0597">Phosphoprotein</keyword>
<dbReference type="GO" id="GO:0001402">
    <property type="term" value="P:signal transduction involved in filamentous growth"/>
    <property type="evidence" value="ECO:0007669"/>
    <property type="project" value="EnsemblFungi"/>
</dbReference>
<dbReference type="Pfam" id="PF00069">
    <property type="entry name" value="Pkinase"/>
    <property type="match status" value="1"/>
</dbReference>
<accession>A0A0W4ZC74</accession>
<comment type="catalytic activity">
    <reaction evidence="11">
        <text>L-tyrosyl-[protein] + ATP = O-phospho-L-tyrosyl-[protein] + ADP + H(+)</text>
        <dbReference type="Rhea" id="RHEA:10596"/>
        <dbReference type="Rhea" id="RHEA-COMP:10136"/>
        <dbReference type="Rhea" id="RHEA-COMP:20101"/>
        <dbReference type="ChEBI" id="CHEBI:15378"/>
        <dbReference type="ChEBI" id="CHEBI:30616"/>
        <dbReference type="ChEBI" id="CHEBI:46858"/>
        <dbReference type="ChEBI" id="CHEBI:61978"/>
        <dbReference type="ChEBI" id="CHEBI:456216"/>
        <dbReference type="EC" id="2.7.12.2"/>
    </reaction>
</comment>
<protein>
    <recommendedName>
        <fullName evidence="8">mitogen-activated protein kinase kinase</fullName>
        <ecNumber evidence="8">2.7.12.2</ecNumber>
    </recommendedName>
</protein>
<dbReference type="GO" id="GO:0005524">
    <property type="term" value="F:ATP binding"/>
    <property type="evidence" value="ECO:0007669"/>
    <property type="project" value="UniProtKB-UniRule"/>
</dbReference>
<organism evidence="15 16">
    <name type="scientific">Pneumocystis carinii (strain B80)</name>
    <name type="common">Rat pneumocystis pneumonia agent</name>
    <name type="synonym">Pneumocystis carinii f. sp. carinii</name>
    <dbReference type="NCBI Taxonomy" id="1408658"/>
    <lineage>
        <taxon>Eukaryota</taxon>
        <taxon>Fungi</taxon>
        <taxon>Dikarya</taxon>
        <taxon>Ascomycota</taxon>
        <taxon>Taphrinomycotina</taxon>
        <taxon>Pneumocystomycetes</taxon>
        <taxon>Pneumocystaceae</taxon>
        <taxon>Pneumocystis</taxon>
    </lineage>
</organism>
<evidence type="ECO:0000256" key="7">
    <source>
        <dbReference type="ARBA" id="ARBA00038035"/>
    </source>
</evidence>
<dbReference type="InterPro" id="IPR017441">
    <property type="entry name" value="Protein_kinase_ATP_BS"/>
</dbReference>
<dbReference type="RefSeq" id="XP_018224453.1">
    <property type="nucleotide sequence ID" value="XM_018371661.1"/>
</dbReference>
<comment type="catalytic activity">
    <reaction evidence="9">
        <text>L-seryl-[protein] + ATP = O-phospho-L-seryl-[protein] + ADP + H(+)</text>
        <dbReference type="Rhea" id="RHEA:17989"/>
        <dbReference type="Rhea" id="RHEA-COMP:9863"/>
        <dbReference type="Rhea" id="RHEA-COMP:11604"/>
        <dbReference type="ChEBI" id="CHEBI:15378"/>
        <dbReference type="ChEBI" id="CHEBI:29999"/>
        <dbReference type="ChEBI" id="CHEBI:30616"/>
        <dbReference type="ChEBI" id="CHEBI:83421"/>
        <dbReference type="ChEBI" id="CHEBI:456216"/>
        <dbReference type="EC" id="2.7.12.2"/>
    </reaction>
</comment>
<dbReference type="EC" id="2.7.12.2" evidence="8"/>
<dbReference type="InterPro" id="IPR008271">
    <property type="entry name" value="Ser/Thr_kinase_AS"/>
</dbReference>
<evidence type="ECO:0000256" key="5">
    <source>
        <dbReference type="ARBA" id="ARBA00022777"/>
    </source>
</evidence>
<dbReference type="GO" id="GO:0005737">
    <property type="term" value="C:cytoplasm"/>
    <property type="evidence" value="ECO:0007669"/>
    <property type="project" value="EnsemblFungi"/>
</dbReference>
<evidence type="ECO:0000256" key="6">
    <source>
        <dbReference type="ARBA" id="ARBA00022840"/>
    </source>
</evidence>
<evidence type="ECO:0000313" key="15">
    <source>
        <dbReference type="EMBL" id="KTW25873.1"/>
    </source>
</evidence>
<gene>
    <name evidence="15" type="ORF">T552_03147</name>
</gene>
<dbReference type="GeneID" id="28937864"/>
<proteinExistence type="inferred from homology"/>
<dbReference type="EMBL" id="LFVZ01000015">
    <property type="protein sequence ID" value="KTW25873.1"/>
    <property type="molecule type" value="Genomic_DNA"/>
</dbReference>
<dbReference type="PROSITE" id="PS00107">
    <property type="entry name" value="PROTEIN_KINASE_ATP"/>
    <property type="match status" value="1"/>
</dbReference>
<keyword evidence="4 12" id="KW-0547">Nucleotide-binding</keyword>
<feature type="domain" description="Protein kinase" evidence="14">
    <location>
        <begin position="72"/>
        <end position="331"/>
    </location>
</feature>
<comment type="catalytic activity">
    <reaction evidence="10">
        <text>L-threonyl-[protein] + ATP = O-phospho-L-threonyl-[protein] + ADP + H(+)</text>
        <dbReference type="Rhea" id="RHEA:46608"/>
        <dbReference type="Rhea" id="RHEA-COMP:11060"/>
        <dbReference type="Rhea" id="RHEA-COMP:11605"/>
        <dbReference type="ChEBI" id="CHEBI:15378"/>
        <dbReference type="ChEBI" id="CHEBI:30013"/>
        <dbReference type="ChEBI" id="CHEBI:30616"/>
        <dbReference type="ChEBI" id="CHEBI:61977"/>
        <dbReference type="ChEBI" id="CHEBI:456216"/>
        <dbReference type="EC" id="2.7.12.2"/>
    </reaction>
</comment>
<feature type="binding site" evidence="12">
    <location>
        <position position="101"/>
    </location>
    <ligand>
        <name>ATP</name>
        <dbReference type="ChEBI" id="CHEBI:30616"/>
    </ligand>
</feature>
<dbReference type="PROSITE" id="PS50011">
    <property type="entry name" value="PROTEIN_KINASE_DOM"/>
    <property type="match status" value="1"/>
</dbReference>
<evidence type="ECO:0000259" key="14">
    <source>
        <dbReference type="PROSITE" id="PS50011"/>
    </source>
</evidence>
<dbReference type="OrthoDB" id="10252354at2759"/>
<keyword evidence="1 13" id="KW-0723">Serine/threonine-protein kinase</keyword>
<dbReference type="GO" id="GO:0004674">
    <property type="term" value="F:protein serine/threonine kinase activity"/>
    <property type="evidence" value="ECO:0007669"/>
    <property type="project" value="UniProtKB-KW"/>
</dbReference>
<comment type="similarity">
    <text evidence="7">Belongs to the protein kinase superfamily. STE Ser/Thr protein kinase family. MAP kinase kinase subfamily.</text>
</comment>
<dbReference type="Gene3D" id="3.30.200.20">
    <property type="entry name" value="Phosphorylase Kinase, domain 1"/>
    <property type="match status" value="1"/>
</dbReference>
<dbReference type="SMART" id="SM00220">
    <property type="entry name" value="S_TKc"/>
    <property type="match status" value="1"/>
</dbReference>
<evidence type="ECO:0000256" key="8">
    <source>
        <dbReference type="ARBA" id="ARBA00038999"/>
    </source>
</evidence>
<keyword evidence="3" id="KW-0808">Transferase</keyword>
<dbReference type="Proteomes" id="UP000054454">
    <property type="component" value="Unassembled WGS sequence"/>
</dbReference>
<sequence length="358" mass="40083">MKNGLLSKKKQRNFKQLTLPSQTCRESSQMLLNTHSSRSTDDSHRYHNSLLEQLEILEIGVEFKLNLCQEDLQILCDIGAGNSGTVTKALHLPTKTIMAKKVIHIEAKPAVRKQILRELQIMHDCNSPYIVSFYGAFMNGNDINICMEYMDCGSLDRISKYGAIEVNILGKISIAVVEGLAYLYNVHRIIHRDVKPSNILVNSHGQIKLCDFGVSGKLINSTADTFVGTSTYMSPERIQGAKYSIKSDVWSLGMTLLELAIGRFPLTSNSDAPTAGSMGILDLLQRIVHESAPTLPKGKFPEDLDNFISTCLNKDLKIRPNPQELLDHYYIINSRKQDVNLEAWAKETLKKDETDGNL</sequence>
<evidence type="ECO:0000256" key="1">
    <source>
        <dbReference type="ARBA" id="ARBA00022527"/>
    </source>
</evidence>
<dbReference type="GO" id="GO:0004708">
    <property type="term" value="F:MAP kinase kinase activity"/>
    <property type="evidence" value="ECO:0007669"/>
    <property type="project" value="UniProtKB-EC"/>
</dbReference>
<comment type="caution">
    <text evidence="15">The sequence shown here is derived from an EMBL/GenBank/DDBJ whole genome shotgun (WGS) entry which is preliminary data.</text>
</comment>
<dbReference type="Gene3D" id="1.10.510.10">
    <property type="entry name" value="Transferase(Phosphotransferase) domain 1"/>
    <property type="match status" value="1"/>
</dbReference>
<dbReference type="PROSITE" id="PS00108">
    <property type="entry name" value="PROTEIN_KINASE_ST"/>
    <property type="match status" value="1"/>
</dbReference>
<dbReference type="GO" id="GO:0007124">
    <property type="term" value="P:pseudohyphal growth"/>
    <property type="evidence" value="ECO:0007669"/>
    <property type="project" value="EnsemblFungi"/>
</dbReference>
<dbReference type="InterPro" id="IPR050915">
    <property type="entry name" value="MAP_kinase_kinase"/>
</dbReference>
<evidence type="ECO:0000256" key="2">
    <source>
        <dbReference type="ARBA" id="ARBA00022553"/>
    </source>
</evidence>